<feature type="compositionally biased region" description="Basic and acidic residues" evidence="1">
    <location>
        <begin position="123"/>
        <end position="139"/>
    </location>
</feature>
<accession>A0A059C471</accession>
<gene>
    <name evidence="2" type="ORF">EUGRSUZ_E01473</name>
</gene>
<name>A0A059C471_EUCGR</name>
<feature type="compositionally biased region" description="Acidic residues" evidence="1">
    <location>
        <begin position="140"/>
        <end position="152"/>
    </location>
</feature>
<proteinExistence type="predicted"/>
<feature type="compositionally biased region" description="Basic residues" evidence="1">
    <location>
        <begin position="72"/>
        <end position="88"/>
    </location>
</feature>
<feature type="region of interest" description="Disordered" evidence="1">
    <location>
        <begin position="59"/>
        <end position="156"/>
    </location>
</feature>
<protein>
    <submittedName>
        <fullName evidence="2">Uncharacterized protein</fullName>
    </submittedName>
</protein>
<dbReference type="Gramene" id="KCW73029">
    <property type="protein sequence ID" value="KCW73029"/>
    <property type="gene ID" value="EUGRSUZ_E01473"/>
</dbReference>
<evidence type="ECO:0000256" key="1">
    <source>
        <dbReference type="SAM" id="MobiDB-lite"/>
    </source>
</evidence>
<sequence>MVEVDHRHQDPAEVGVLLADVDREVPLGHRRRRRGGLRVFAHGQVARPGLRRAEALGLAGQAAAPREEPRHGRPPRFPRRRREKRGRGRGTEAEVGDRVLGSPEDPPGGPAEALLELDAPESELERPHRKAQDSNRKEREEEERTETETEAETESKRVFPLRCGGFQAEGDGHGEAEEGEADFRQGGGHVRHSLDLLLLLLVPVRARRVSCVGEALSTLLPSPMLCCCRNRDGEERERLEIESEIGLSSGRHARLRRSVGVDDGKNARD</sequence>
<dbReference type="InParanoid" id="A0A059C471"/>
<organism evidence="2">
    <name type="scientific">Eucalyptus grandis</name>
    <name type="common">Flooded gum</name>
    <dbReference type="NCBI Taxonomy" id="71139"/>
    <lineage>
        <taxon>Eukaryota</taxon>
        <taxon>Viridiplantae</taxon>
        <taxon>Streptophyta</taxon>
        <taxon>Embryophyta</taxon>
        <taxon>Tracheophyta</taxon>
        <taxon>Spermatophyta</taxon>
        <taxon>Magnoliopsida</taxon>
        <taxon>eudicotyledons</taxon>
        <taxon>Gunneridae</taxon>
        <taxon>Pentapetalae</taxon>
        <taxon>rosids</taxon>
        <taxon>malvids</taxon>
        <taxon>Myrtales</taxon>
        <taxon>Myrtaceae</taxon>
        <taxon>Myrtoideae</taxon>
        <taxon>Eucalypteae</taxon>
        <taxon>Eucalyptus</taxon>
    </lineage>
</organism>
<reference evidence="2" key="1">
    <citation type="submission" date="2013-07" db="EMBL/GenBank/DDBJ databases">
        <title>The genome of Eucalyptus grandis.</title>
        <authorList>
            <person name="Schmutz J."/>
            <person name="Hayes R."/>
            <person name="Myburg A."/>
            <person name="Tuskan G."/>
            <person name="Grattapaglia D."/>
            <person name="Rokhsar D.S."/>
        </authorList>
    </citation>
    <scope>NUCLEOTIDE SEQUENCE</scope>
    <source>
        <tissue evidence="2">Leaf extractions</tissue>
    </source>
</reference>
<dbReference type="AlphaFoldDB" id="A0A059C471"/>
<evidence type="ECO:0000313" key="2">
    <source>
        <dbReference type="EMBL" id="KCW73029.1"/>
    </source>
</evidence>
<dbReference type="EMBL" id="KK198757">
    <property type="protein sequence ID" value="KCW73029.1"/>
    <property type="molecule type" value="Genomic_DNA"/>
</dbReference>